<evidence type="ECO:0000259" key="13">
    <source>
        <dbReference type="PROSITE" id="PS50163"/>
    </source>
</evidence>
<keyword evidence="3" id="KW-0547">Nucleotide-binding</keyword>
<gene>
    <name evidence="14" type="ORF">BJBARM5_0405</name>
</gene>
<evidence type="ECO:0000256" key="4">
    <source>
        <dbReference type="ARBA" id="ARBA00022763"/>
    </source>
</evidence>
<dbReference type="InterPro" id="IPR020587">
    <property type="entry name" value="RecA_monomer-monomer_interface"/>
</dbReference>
<proteinExistence type="inferred from homology"/>
<dbReference type="FunFam" id="3.40.50.300:FF:002052">
    <property type="entry name" value="DNA repair protein RAD51 homolog"/>
    <property type="match status" value="1"/>
</dbReference>
<dbReference type="GO" id="GO:0005524">
    <property type="term" value="F:ATP binding"/>
    <property type="evidence" value="ECO:0007669"/>
    <property type="project" value="UniProtKB-KW"/>
</dbReference>
<dbReference type="NCBIfam" id="TIGR02236">
    <property type="entry name" value="recomb_radA"/>
    <property type="match status" value="1"/>
</dbReference>
<dbReference type="InterPro" id="IPR020588">
    <property type="entry name" value="RecA_ATP-bd"/>
</dbReference>
<evidence type="ECO:0000256" key="10">
    <source>
        <dbReference type="PIRNR" id="PIRNR005856"/>
    </source>
</evidence>
<name>D6GV94_PARA5</name>
<dbReference type="NCBIfam" id="NF003301">
    <property type="entry name" value="PRK04301.1"/>
    <property type="match status" value="1"/>
</dbReference>
<keyword evidence="4 10" id="KW-0227">DNA damage</keyword>
<dbReference type="GO" id="GO:0003684">
    <property type="term" value="F:damaged DNA binding"/>
    <property type="evidence" value="ECO:0007669"/>
    <property type="project" value="InterPro"/>
</dbReference>
<feature type="region of interest" description="Disordered" evidence="11">
    <location>
        <begin position="1"/>
        <end position="23"/>
    </location>
</feature>
<dbReference type="Pfam" id="PF08423">
    <property type="entry name" value="Rad51"/>
    <property type="match status" value="1"/>
</dbReference>
<sequence>MEDDDVEENIEEQNEELNEEKKEDIAADFEYKDIKDLPGVGSTIASKIKSAGYQDIISLATANPMVLVEACGIGEPTAKKIVAEARDASGMNFMSGLEFEDKRKSVQRISTGSEAFNILLGGGVETQAITECYGEYGSGKSQMAFQLAVDVQLPVEKGGLDGHAIWIDTEGTFRPSRIEQLAASKGLDPKQALQNIKIGRAYSSDHQVLLVNKVPELVNADPKIKLIVVDSMMALFRAEYVGRGTLADRQQKVNVVLHTLQRLADRFNIAVYITNQVMARPDVMFGDPTAAVGGHIIGHVATYRIYLRKGKKGSRVAKLVDSPSLPEGEASFEITSNGIADLDEEKKK</sequence>
<dbReference type="InterPro" id="IPR016467">
    <property type="entry name" value="DNA_recomb/repair_RecA-like"/>
</dbReference>
<dbReference type="SUPFAM" id="SSF52540">
    <property type="entry name" value="P-loop containing nucleoside triphosphate hydrolases"/>
    <property type="match status" value="1"/>
</dbReference>
<organism evidence="14 15">
    <name type="scientific">Candidatus Parvarchaeum acidophilus ARMAN-5</name>
    <dbReference type="NCBI Taxonomy" id="662762"/>
    <lineage>
        <taxon>Archaea</taxon>
        <taxon>Candidatus Parvarchaeota</taxon>
        <taxon>Candidatus Parvarchaeum</taxon>
    </lineage>
</organism>
<dbReference type="PANTHER" id="PTHR22942:SF30">
    <property type="entry name" value="MEIOTIC RECOMBINATION PROTEIN DMC1_LIM15 HOMOLOG"/>
    <property type="match status" value="1"/>
</dbReference>
<dbReference type="PIRSF" id="PIRSF005856">
    <property type="entry name" value="Rad51"/>
    <property type="match status" value="1"/>
</dbReference>
<accession>D6GV94</accession>
<keyword evidence="7 10" id="KW-0233">DNA recombination</keyword>
<dbReference type="GO" id="GO:0006281">
    <property type="term" value="P:DNA repair"/>
    <property type="evidence" value="ECO:0007669"/>
    <property type="project" value="InterPro"/>
</dbReference>
<evidence type="ECO:0000256" key="8">
    <source>
        <dbReference type="ARBA" id="ARBA00025684"/>
    </source>
</evidence>
<protein>
    <recommendedName>
        <fullName evidence="2 9">DNA repair and recombination protein RadA</fullName>
    </recommendedName>
</protein>
<reference evidence="14 15" key="1">
    <citation type="journal article" date="2010" name="Proc. Natl. Acad. Sci. U.S.A.">
        <title>Enigmatic, ultrasmall, uncultivated Archaea.</title>
        <authorList>
            <person name="Baker B.J."/>
            <person name="Comolli L.R."/>
            <person name="Dick G.J."/>
            <person name="Hauser L.J."/>
            <person name="Hyatt D."/>
            <person name="Dill B.D."/>
            <person name="Land M.L."/>
            <person name="Verberkmoes N.C."/>
            <person name="Hettich R.L."/>
            <person name="Banfield J.F."/>
        </authorList>
    </citation>
    <scope>NUCLEOTIDE SEQUENCE [LARGE SCALE GENOMIC DNA]</scope>
</reference>
<dbReference type="Gene3D" id="1.10.150.20">
    <property type="entry name" value="5' to 3' exonuclease, C-terminal subdomain"/>
    <property type="match status" value="1"/>
</dbReference>
<dbReference type="InterPro" id="IPR011938">
    <property type="entry name" value="DNA_recomb/repair_RadA"/>
</dbReference>
<evidence type="ECO:0000256" key="11">
    <source>
        <dbReference type="SAM" id="MobiDB-lite"/>
    </source>
</evidence>
<feature type="domain" description="RecA family profile 1" evidence="12">
    <location>
        <begin position="105"/>
        <end position="277"/>
    </location>
</feature>
<dbReference type="InterPro" id="IPR027417">
    <property type="entry name" value="P-loop_NTPase"/>
</dbReference>
<dbReference type="PANTHER" id="PTHR22942">
    <property type="entry name" value="RECA/RAD51/RADA DNA STRAND-PAIRING FAMILY MEMBER"/>
    <property type="match status" value="1"/>
</dbReference>
<evidence type="ECO:0000313" key="15">
    <source>
        <dbReference type="Proteomes" id="UP000009376"/>
    </source>
</evidence>
<evidence type="ECO:0000313" key="14">
    <source>
        <dbReference type="EMBL" id="EFD92895.1"/>
    </source>
</evidence>
<dbReference type="Proteomes" id="UP000009376">
    <property type="component" value="Unassembled WGS sequence"/>
</dbReference>
<dbReference type="GO" id="GO:0006310">
    <property type="term" value="P:DNA recombination"/>
    <property type="evidence" value="ECO:0007669"/>
    <property type="project" value="UniProtKB-KW"/>
</dbReference>
<dbReference type="InterPro" id="IPR013632">
    <property type="entry name" value="Rad51_C"/>
</dbReference>
<evidence type="ECO:0000256" key="9">
    <source>
        <dbReference type="NCBIfam" id="TIGR02236"/>
    </source>
</evidence>
<dbReference type="SUPFAM" id="SSF47794">
    <property type="entry name" value="Rad51 N-terminal domain-like"/>
    <property type="match status" value="1"/>
</dbReference>
<evidence type="ECO:0000256" key="7">
    <source>
        <dbReference type="ARBA" id="ARBA00023172"/>
    </source>
</evidence>
<dbReference type="AlphaFoldDB" id="D6GV94"/>
<dbReference type="InterPro" id="IPR010995">
    <property type="entry name" value="DNA_repair_Rad51/TF_NusA_a-hlx"/>
</dbReference>
<comment type="function">
    <text evidence="8 10">Involved in DNA repair and in homologous recombination. Binds and assemble on single-stranded DNA to form a nucleoprotein filament. Hydrolyzes ATP in a ssDNA-dependent manner and promotes DNA strand exchange between homologous DNA molecules.</text>
</comment>
<evidence type="ECO:0000256" key="3">
    <source>
        <dbReference type="ARBA" id="ARBA00022741"/>
    </source>
</evidence>
<evidence type="ECO:0000256" key="5">
    <source>
        <dbReference type="ARBA" id="ARBA00022840"/>
    </source>
</evidence>
<dbReference type="Pfam" id="PF14520">
    <property type="entry name" value="HHH_5"/>
    <property type="match status" value="1"/>
</dbReference>
<comment type="similarity">
    <text evidence="1 10">Belongs to the eukaryotic RecA-like protein family.</text>
</comment>
<evidence type="ECO:0000259" key="12">
    <source>
        <dbReference type="PROSITE" id="PS50162"/>
    </source>
</evidence>
<dbReference type="PROSITE" id="PS50162">
    <property type="entry name" value="RECA_2"/>
    <property type="match status" value="1"/>
</dbReference>
<feature type="compositionally biased region" description="Acidic residues" evidence="11">
    <location>
        <begin position="1"/>
        <end position="18"/>
    </location>
</feature>
<dbReference type="PROSITE" id="PS50163">
    <property type="entry name" value="RECA_3"/>
    <property type="match status" value="1"/>
</dbReference>
<evidence type="ECO:0000256" key="6">
    <source>
        <dbReference type="ARBA" id="ARBA00023125"/>
    </source>
</evidence>
<keyword evidence="5" id="KW-0067">ATP-binding</keyword>
<keyword evidence="6 10" id="KW-0238">DNA-binding</keyword>
<evidence type="ECO:0000256" key="2">
    <source>
        <dbReference type="ARBA" id="ARBA00018144"/>
    </source>
</evidence>
<dbReference type="GO" id="GO:0140664">
    <property type="term" value="F:ATP-dependent DNA damage sensor activity"/>
    <property type="evidence" value="ECO:0007669"/>
    <property type="project" value="InterPro"/>
</dbReference>
<dbReference type="Gene3D" id="3.40.50.300">
    <property type="entry name" value="P-loop containing nucleotide triphosphate hydrolases"/>
    <property type="match status" value="1"/>
</dbReference>
<feature type="domain" description="RecA family profile 2" evidence="13">
    <location>
        <begin position="282"/>
        <end position="344"/>
    </location>
</feature>
<dbReference type="EMBL" id="GG745551">
    <property type="protein sequence ID" value="EFD92895.1"/>
    <property type="molecule type" value="Genomic_DNA"/>
</dbReference>
<evidence type="ECO:0000256" key="1">
    <source>
        <dbReference type="ARBA" id="ARBA00008050"/>
    </source>
</evidence>